<comment type="function">
    <text evidence="10">This is the major myelin protein from the central nervous system. It plays an important role in the formation or maintenance of the multilamellar structure of myelin.</text>
</comment>
<evidence type="ECO:0000256" key="1">
    <source>
        <dbReference type="ARBA" id="ARBA00004651"/>
    </source>
</evidence>
<comment type="caution">
    <text evidence="13">The sequence shown here is derived from an EMBL/GenBank/DDBJ whole genome shotgun (WGS) entry which is preliminary data.</text>
</comment>
<dbReference type="GO" id="GO:0061564">
    <property type="term" value="P:axon development"/>
    <property type="evidence" value="ECO:0007669"/>
    <property type="project" value="TreeGrafter"/>
</dbReference>
<evidence type="ECO:0000256" key="6">
    <source>
        <dbReference type="ARBA" id="ARBA00023136"/>
    </source>
</evidence>
<keyword evidence="4 12" id="KW-0812">Transmembrane</keyword>
<feature type="transmembrane region" description="Helical" evidence="12">
    <location>
        <begin position="31"/>
        <end position="53"/>
    </location>
</feature>
<dbReference type="PROSITE" id="PS01004">
    <property type="entry name" value="MYELIN_PLP_2"/>
    <property type="match status" value="1"/>
</dbReference>
<feature type="transmembrane region" description="Helical" evidence="12">
    <location>
        <begin position="174"/>
        <end position="200"/>
    </location>
</feature>
<name>A0A8T2JUN3_9PIPI</name>
<evidence type="ECO:0000313" key="13">
    <source>
        <dbReference type="EMBL" id="KAG8448052.1"/>
    </source>
</evidence>
<dbReference type="InterPro" id="IPR001614">
    <property type="entry name" value="Myelin_PLP"/>
</dbReference>
<dbReference type="GO" id="GO:0022010">
    <property type="term" value="P:central nervous system myelination"/>
    <property type="evidence" value="ECO:0007669"/>
    <property type="project" value="TreeGrafter"/>
</dbReference>
<reference evidence="13" key="1">
    <citation type="thesis" date="2020" institute="ProQuest LLC" country="789 East Eisenhower Parkway, Ann Arbor, MI, USA">
        <title>Comparative Genomics and Chromosome Evolution.</title>
        <authorList>
            <person name="Mudd A.B."/>
        </authorList>
    </citation>
    <scope>NUCLEOTIDE SEQUENCE</scope>
    <source>
        <strain evidence="13">Female2</strain>
        <tissue evidence="13">Blood</tissue>
    </source>
</reference>
<keyword evidence="6 12" id="KW-0472">Membrane</keyword>
<dbReference type="GO" id="GO:0043209">
    <property type="term" value="C:myelin sheath"/>
    <property type="evidence" value="ECO:0007669"/>
    <property type="project" value="TreeGrafter"/>
</dbReference>
<dbReference type="PANTHER" id="PTHR11683">
    <property type="entry name" value="MYELIN PROTEOLIPID"/>
    <property type="match status" value="1"/>
</dbReference>
<proteinExistence type="inferred from homology"/>
<evidence type="ECO:0000256" key="5">
    <source>
        <dbReference type="ARBA" id="ARBA00022989"/>
    </source>
</evidence>
<dbReference type="InterPro" id="IPR018237">
    <property type="entry name" value="Myelin_PLP_CS"/>
</dbReference>
<keyword evidence="8" id="KW-1015">Disulfide bond</keyword>
<dbReference type="Proteomes" id="UP000812440">
    <property type="component" value="Chromosome 8_10"/>
</dbReference>
<dbReference type="PRINTS" id="PR00214">
    <property type="entry name" value="MYELINPLP"/>
</dbReference>
<keyword evidence="3" id="KW-1003">Cell membrane</keyword>
<dbReference type="EMBL" id="JAACNH010000003">
    <property type="protein sequence ID" value="KAG8448052.1"/>
    <property type="molecule type" value="Genomic_DNA"/>
</dbReference>
<evidence type="ECO:0000256" key="3">
    <source>
        <dbReference type="ARBA" id="ARBA00022475"/>
    </source>
</evidence>
<evidence type="ECO:0000256" key="8">
    <source>
        <dbReference type="ARBA" id="ARBA00023157"/>
    </source>
</evidence>
<dbReference type="GO" id="GO:0019911">
    <property type="term" value="F:structural constituent of myelin sheath"/>
    <property type="evidence" value="ECO:0007669"/>
    <property type="project" value="TreeGrafter"/>
</dbReference>
<evidence type="ECO:0000313" key="14">
    <source>
        <dbReference type="Proteomes" id="UP000812440"/>
    </source>
</evidence>
<evidence type="ECO:0000256" key="12">
    <source>
        <dbReference type="SAM" id="Phobius"/>
    </source>
</evidence>
<dbReference type="SMART" id="SM00002">
    <property type="entry name" value="PLP"/>
    <property type="match status" value="1"/>
</dbReference>
<evidence type="ECO:0000256" key="2">
    <source>
        <dbReference type="ARBA" id="ARBA00010595"/>
    </source>
</evidence>
<feature type="transmembrane region" description="Helical" evidence="12">
    <location>
        <begin position="88"/>
        <end position="109"/>
    </location>
</feature>
<organism evidence="13 14">
    <name type="scientific">Hymenochirus boettgeri</name>
    <name type="common">Congo dwarf clawed frog</name>
    <dbReference type="NCBI Taxonomy" id="247094"/>
    <lineage>
        <taxon>Eukaryota</taxon>
        <taxon>Metazoa</taxon>
        <taxon>Chordata</taxon>
        <taxon>Craniata</taxon>
        <taxon>Vertebrata</taxon>
        <taxon>Euteleostomi</taxon>
        <taxon>Amphibia</taxon>
        <taxon>Batrachia</taxon>
        <taxon>Anura</taxon>
        <taxon>Pipoidea</taxon>
        <taxon>Pipidae</taxon>
        <taxon>Pipinae</taxon>
        <taxon>Hymenochirus</taxon>
    </lineage>
</organism>
<comment type="similarity">
    <text evidence="2">Belongs to the myelin proteolipid protein family.</text>
</comment>
<feature type="transmembrane region" description="Helical" evidence="12">
    <location>
        <begin position="261"/>
        <end position="283"/>
    </location>
</feature>
<accession>A0A8T2JUN3</accession>
<comment type="subcellular location">
    <subcellularLocation>
        <location evidence="1">Cell membrane</location>
        <topology evidence="1">Multi-pass membrane protein</topology>
    </subcellularLocation>
</comment>
<evidence type="ECO:0000256" key="10">
    <source>
        <dbReference type="ARBA" id="ARBA00037360"/>
    </source>
</evidence>
<dbReference type="AlphaFoldDB" id="A0A8T2JUN3"/>
<feature type="region of interest" description="Disordered" evidence="11">
    <location>
        <begin position="296"/>
        <end position="326"/>
    </location>
</feature>
<dbReference type="OrthoDB" id="9993736at2759"/>
<protein>
    <recommendedName>
        <fullName evidence="15">Proteolipid protein 1</fullName>
    </recommendedName>
</protein>
<evidence type="ECO:0000256" key="7">
    <source>
        <dbReference type="ARBA" id="ARBA00023139"/>
    </source>
</evidence>
<gene>
    <name evidence="13" type="ORF">GDO86_015229</name>
</gene>
<dbReference type="Pfam" id="PF01275">
    <property type="entry name" value="Myelin_PLP"/>
    <property type="match status" value="1"/>
</dbReference>
<sequence>MNARTGFLLVDTKSASALLLYKGWHDGCVRCMVGVPVASVIATVLCFVGVALFCGCGHEALSGTEKLIETYFSKNYQEYEYLIHVIDAFHYVIYGIAIFFFLFGILLLAEGFYTTTAIKHILGEFKPPAMKGGLISTVTGGTPKARSSRSRQPVHTIELICRCLGRWLGHPDKFVGVTYAVTFLWILIFACSAVPVYIYFNTWVTCQSIAFPAKTTTSISTLCADARMYGVLPWNAFPGKVCGTSLLAICKTSEFQMTFHLFIVAFVGAAATLVALINALMCLSANRVYHQHALQTGKSRETPQAESSELTEILPEPPQRSAENLV</sequence>
<keyword evidence="14" id="KW-1185">Reference proteome</keyword>
<evidence type="ECO:0000256" key="4">
    <source>
        <dbReference type="ARBA" id="ARBA00022692"/>
    </source>
</evidence>
<keyword evidence="9" id="KW-0449">Lipoprotein</keyword>
<keyword evidence="5 12" id="KW-1133">Transmembrane helix</keyword>
<evidence type="ECO:0008006" key="15">
    <source>
        <dbReference type="Google" id="ProtNLM"/>
    </source>
</evidence>
<dbReference type="PROSITE" id="PS00575">
    <property type="entry name" value="MYELIN_PLP_1"/>
    <property type="match status" value="1"/>
</dbReference>
<dbReference type="GO" id="GO:0005886">
    <property type="term" value="C:plasma membrane"/>
    <property type="evidence" value="ECO:0007669"/>
    <property type="project" value="UniProtKB-SubCell"/>
</dbReference>
<dbReference type="PANTHER" id="PTHR11683:SF11">
    <property type="entry name" value="MYELIN PROTEOLIPID PROTEIN"/>
    <property type="match status" value="1"/>
</dbReference>
<evidence type="ECO:0000256" key="11">
    <source>
        <dbReference type="SAM" id="MobiDB-lite"/>
    </source>
</evidence>
<keyword evidence="7" id="KW-0564">Palmitate</keyword>
<evidence type="ECO:0000256" key="9">
    <source>
        <dbReference type="ARBA" id="ARBA00023288"/>
    </source>
</evidence>